<gene>
    <name evidence="3" type="ORF">NOO_LOCUS6865</name>
</gene>
<evidence type="ECO:0000256" key="2">
    <source>
        <dbReference type="SAM" id="SignalP"/>
    </source>
</evidence>
<dbReference type="OrthoDB" id="5877987at2759"/>
<dbReference type="AlphaFoldDB" id="A0A182EFJ9"/>
<name>A0A182EFJ9_ONCOC</name>
<dbReference type="WBParaSite" id="nOo.2.0.1.t06865-RA">
    <property type="protein sequence ID" value="nOo.2.0.1.t06865-RA"/>
    <property type="gene ID" value="nOo.2.0.1.g06865"/>
</dbReference>
<feature type="chain" id="PRO_5043137438" evidence="2">
    <location>
        <begin position="23"/>
        <end position="334"/>
    </location>
</feature>
<evidence type="ECO:0000256" key="1">
    <source>
        <dbReference type="SAM" id="MobiDB-lite"/>
    </source>
</evidence>
<evidence type="ECO:0000313" key="3">
    <source>
        <dbReference type="EMBL" id="VDK83984.1"/>
    </source>
</evidence>
<keyword evidence="2" id="KW-0732">Signal</keyword>
<reference evidence="3 4" key="2">
    <citation type="submission" date="2018-08" db="EMBL/GenBank/DDBJ databases">
        <authorList>
            <person name="Laetsch R D."/>
            <person name="Stevens L."/>
            <person name="Kumar S."/>
            <person name="Blaxter L. M."/>
        </authorList>
    </citation>
    <scope>NUCLEOTIDE SEQUENCE [LARGE SCALE GENOMIC DNA]</scope>
</reference>
<dbReference type="EMBL" id="UYRW01002249">
    <property type="protein sequence ID" value="VDK83984.1"/>
    <property type="molecule type" value="Genomic_DNA"/>
</dbReference>
<evidence type="ECO:0000313" key="4">
    <source>
        <dbReference type="Proteomes" id="UP000271087"/>
    </source>
</evidence>
<organism evidence="5">
    <name type="scientific">Onchocerca ochengi</name>
    <name type="common">Filarial nematode worm</name>
    <dbReference type="NCBI Taxonomy" id="42157"/>
    <lineage>
        <taxon>Eukaryota</taxon>
        <taxon>Metazoa</taxon>
        <taxon>Ecdysozoa</taxon>
        <taxon>Nematoda</taxon>
        <taxon>Chromadorea</taxon>
        <taxon>Rhabditida</taxon>
        <taxon>Spirurina</taxon>
        <taxon>Spiruromorpha</taxon>
        <taxon>Filarioidea</taxon>
        <taxon>Onchocercidae</taxon>
        <taxon>Onchocerca</taxon>
    </lineage>
</organism>
<feature type="signal peptide" evidence="2">
    <location>
        <begin position="1"/>
        <end position="22"/>
    </location>
</feature>
<keyword evidence="4" id="KW-1185">Reference proteome</keyword>
<accession>A0A182EFJ9</accession>
<reference evidence="5" key="1">
    <citation type="submission" date="2016-06" db="UniProtKB">
        <authorList>
            <consortium name="WormBaseParasite"/>
        </authorList>
    </citation>
    <scope>IDENTIFICATION</scope>
</reference>
<protein>
    <submittedName>
        <fullName evidence="3 5">Uncharacterized protein</fullName>
    </submittedName>
</protein>
<proteinExistence type="predicted"/>
<feature type="region of interest" description="Disordered" evidence="1">
    <location>
        <begin position="274"/>
        <end position="304"/>
    </location>
</feature>
<evidence type="ECO:0000313" key="5">
    <source>
        <dbReference type="WBParaSite" id="nOo.2.0.1.t06865-RA"/>
    </source>
</evidence>
<dbReference type="Proteomes" id="UP000271087">
    <property type="component" value="Unassembled WGS sequence"/>
</dbReference>
<sequence>MATTGLTTFSTVLLTLFVCKTAEQGQLKPDFQIPATVSLNSRIPINRRSFFLSQQPDPQVQQQFHQIALLRRLKQKQSSPINKKFRQNTATFTGQEPQRNFKLTRLNGRVNTARKKTSRRKNGHSILISDPFVISKKSQSNTLRSKLQLPQFVRLRKLLGFTAPEKMRKNLNRKDGQFRRQNFRSGQSNFSNKLSLAIKVAATSQLLLLTTAATPPSQDKSNFGLETNDLRSSFPDDFSTIFGQQKFITTNVGENVSSPTIEKLETQTSPIVVKPLPPPAEHTNSEQNSPSSIGPPGFLPPNDEIIKELNDAQNFLDLAESLHLKQMFKNNNTD</sequence>